<reference evidence="1 2" key="1">
    <citation type="submission" date="2024-01" db="EMBL/GenBank/DDBJ databases">
        <authorList>
            <person name="Allen C."/>
            <person name="Tagirdzhanova G."/>
        </authorList>
    </citation>
    <scope>NUCLEOTIDE SEQUENCE [LARGE SCALE GENOMIC DNA]</scope>
    <source>
        <strain evidence="1 2">CBS 573.63</strain>
    </source>
</reference>
<dbReference type="InterPro" id="IPR019183">
    <property type="entry name" value="NAA25_NatB_aux_su"/>
</dbReference>
<gene>
    <name evidence="1" type="ORF">SEPCBS57363_003399</name>
</gene>
<accession>A0ABP0DL92</accession>
<keyword evidence="2" id="KW-1185">Reference proteome</keyword>
<dbReference type="Proteomes" id="UP001642501">
    <property type="component" value="Unassembled WGS sequence"/>
</dbReference>
<proteinExistence type="predicted"/>
<comment type="caution">
    <text evidence="1">The sequence shown here is derived from an EMBL/GenBank/DDBJ whole genome shotgun (WGS) entry which is preliminary data.</text>
</comment>
<evidence type="ECO:0000313" key="2">
    <source>
        <dbReference type="Proteomes" id="UP001642501"/>
    </source>
</evidence>
<organism evidence="1 2">
    <name type="scientific">Sporothrix epigloea</name>
    <dbReference type="NCBI Taxonomy" id="1892477"/>
    <lineage>
        <taxon>Eukaryota</taxon>
        <taxon>Fungi</taxon>
        <taxon>Dikarya</taxon>
        <taxon>Ascomycota</taxon>
        <taxon>Pezizomycotina</taxon>
        <taxon>Sordariomycetes</taxon>
        <taxon>Sordariomycetidae</taxon>
        <taxon>Ophiostomatales</taxon>
        <taxon>Ophiostomataceae</taxon>
        <taxon>Sporothrix</taxon>
    </lineage>
</organism>
<evidence type="ECO:0008006" key="3">
    <source>
        <dbReference type="Google" id="ProtNLM"/>
    </source>
</evidence>
<dbReference type="Pfam" id="PF09797">
    <property type="entry name" value="NatB_MDM20"/>
    <property type="match status" value="2"/>
</dbReference>
<evidence type="ECO:0000313" key="1">
    <source>
        <dbReference type="EMBL" id="CAK7269034.1"/>
    </source>
</evidence>
<protein>
    <recommendedName>
        <fullName evidence="3">N-acetyltransferase B complex non catalytic subunit-domain-containing protein</fullName>
    </recommendedName>
</protein>
<name>A0ABP0DL92_9PEZI</name>
<dbReference type="EMBL" id="CAWUOM010000053">
    <property type="protein sequence ID" value="CAK7269034.1"/>
    <property type="molecule type" value="Genomic_DNA"/>
</dbReference>
<sequence length="1005" mass="111398">MSYVRQPRHRPPLKNGVDMQLQSAFAEQNWTIVIRLAEKRFKTSNDIYFQALRAVGQSRLDGVADRAAAVVLVDQWVRSNVTPDLEAIGLLEWACEESLLKHQYDKTYSESFGVLRARWVQANTRNTAAATNCLRSCLLAWDLVNAQKIATILDKSPQKHDRRYMFWAILLTHLLAGDASQPPSKRNIYGMLAQKQLEKAAKATEENGLVMSSTEKPDANDRNLHNEEEFLVYLRVLAAHGTRANYAQRALHPKAGAAVQFAMAGRKQMLDDVLAQLQTNRQWDAVFALCESALSSVAPSVLACDVRLWKLFVMAAQHRNDVRDAFDTVQAMLAKYVSSPTLPQMYRKNVGIAILQTTFSLPPSLIPEKAQDSSIRVEQLLSFVEAHLDKASLFNDVRCFVERLPIEEATDLLSRLESTPSKSTTSTTVRRVLVLKMRYLLATCPETRCPRSVLHVQIAETRAATDAALDGGKSVSLFEITCKICRNAAPAPEGCTHCLTSIATSALQLHRTLTDDEFFLSDILLKLDKDPRIDLSLVTVSVLIRLNRRLSAALILDMQHHQTPDDISIRLLLMRLSLCIGCSTHALTMWQPLGVKRSILDALGPLFYDRLSTISPGLFNGDPSTSRGSILEPVKQYFDTVLRQPSAVQIWDAFASGSYSSVLEMETYHTRLQQSATRAMAILEERRAARALGGRTDPVPDDLYATSLYNATDYGAFPNLESSYGVCLAERVCIGPGFSRSSSKDVVRLQLGILSERFLDIVTFKPPKEYKPSRPVEAVASDRAYAAESLARLNEDIHDLLHRTADVRAQLTSAEWAYYSAVSTLIVYTSTALDSAMAPPIIIILVQSLSASVDLIKKKALSASPINTAGTLFTAVSKLHSVGMLRETAIAIKLTVLFLAAYHDRELARNRSGISGLPREVLAGLDDLKSLATQALVDTKTYFKAIKEALSQSGLPAKLKDEVLQGDLSKELEEAVGVEAIDSWAEYILNGWRATLQGWMQVQMD</sequence>